<organism evidence="1">
    <name type="scientific">Arundo donax</name>
    <name type="common">Giant reed</name>
    <name type="synonym">Donax arundinaceus</name>
    <dbReference type="NCBI Taxonomy" id="35708"/>
    <lineage>
        <taxon>Eukaryota</taxon>
        <taxon>Viridiplantae</taxon>
        <taxon>Streptophyta</taxon>
        <taxon>Embryophyta</taxon>
        <taxon>Tracheophyta</taxon>
        <taxon>Spermatophyta</taxon>
        <taxon>Magnoliopsida</taxon>
        <taxon>Liliopsida</taxon>
        <taxon>Poales</taxon>
        <taxon>Poaceae</taxon>
        <taxon>PACMAD clade</taxon>
        <taxon>Arundinoideae</taxon>
        <taxon>Arundineae</taxon>
        <taxon>Arundo</taxon>
    </lineage>
</organism>
<sequence>MVQSILLISINNTLQLDLGQMGALIQSLDPSTISW</sequence>
<proteinExistence type="predicted"/>
<name>A0A0A8YWG9_ARUDO</name>
<dbReference type="AlphaFoldDB" id="A0A0A8YWG9"/>
<reference evidence="1" key="1">
    <citation type="submission" date="2014-09" db="EMBL/GenBank/DDBJ databases">
        <authorList>
            <person name="Magalhaes I.L.F."/>
            <person name="Oliveira U."/>
            <person name="Santos F.R."/>
            <person name="Vidigal T.H.D.A."/>
            <person name="Brescovit A.D."/>
            <person name="Santos A.J."/>
        </authorList>
    </citation>
    <scope>NUCLEOTIDE SEQUENCE</scope>
    <source>
        <tissue evidence="1">Shoot tissue taken approximately 20 cm above the soil surface</tissue>
    </source>
</reference>
<evidence type="ECO:0000313" key="1">
    <source>
        <dbReference type="EMBL" id="JAD26947.1"/>
    </source>
</evidence>
<protein>
    <submittedName>
        <fullName evidence="1">Uncharacterized protein</fullName>
    </submittedName>
</protein>
<reference evidence="1" key="2">
    <citation type="journal article" date="2015" name="Data Brief">
        <title>Shoot transcriptome of the giant reed, Arundo donax.</title>
        <authorList>
            <person name="Barrero R.A."/>
            <person name="Guerrero F.D."/>
            <person name="Moolhuijzen P."/>
            <person name="Goolsby J.A."/>
            <person name="Tidwell J."/>
            <person name="Bellgard S.E."/>
            <person name="Bellgard M.I."/>
        </authorList>
    </citation>
    <scope>NUCLEOTIDE SEQUENCE</scope>
    <source>
        <tissue evidence="1">Shoot tissue taken approximately 20 cm above the soil surface</tissue>
    </source>
</reference>
<accession>A0A0A8YWG9</accession>
<dbReference type="EMBL" id="GBRH01270948">
    <property type="protein sequence ID" value="JAD26947.1"/>
    <property type="molecule type" value="Transcribed_RNA"/>
</dbReference>